<reference evidence="1 2" key="1">
    <citation type="submission" date="2024-10" db="EMBL/GenBank/DDBJ databases">
        <title>The Natural Products Discovery Center: Release of the First 8490 Sequenced Strains for Exploring Actinobacteria Biosynthetic Diversity.</title>
        <authorList>
            <person name="Kalkreuter E."/>
            <person name="Kautsar S.A."/>
            <person name="Yang D."/>
            <person name="Bader C.D."/>
            <person name="Teijaro C.N."/>
            <person name="Fluegel L."/>
            <person name="Davis C.M."/>
            <person name="Simpson J.R."/>
            <person name="Lauterbach L."/>
            <person name="Steele A.D."/>
            <person name="Gui C."/>
            <person name="Meng S."/>
            <person name="Li G."/>
            <person name="Viehrig K."/>
            <person name="Ye F."/>
            <person name="Su P."/>
            <person name="Kiefer A.F."/>
            <person name="Nichols A."/>
            <person name="Cepeda A.J."/>
            <person name="Yan W."/>
            <person name="Fan B."/>
            <person name="Jiang Y."/>
            <person name="Adhikari A."/>
            <person name="Zheng C.-J."/>
            <person name="Schuster L."/>
            <person name="Cowan T.M."/>
            <person name="Smanski M.J."/>
            <person name="Chevrette M.G."/>
            <person name="De Carvalho L.P.S."/>
            <person name="Shen B."/>
        </authorList>
    </citation>
    <scope>NUCLEOTIDE SEQUENCE [LARGE SCALE GENOMIC DNA]</scope>
    <source>
        <strain evidence="1 2">NPDC017990</strain>
    </source>
</reference>
<organism evidence="1 2">
    <name type="scientific">Streptomyces longisporoflavus</name>
    <dbReference type="NCBI Taxonomy" id="28044"/>
    <lineage>
        <taxon>Bacteria</taxon>
        <taxon>Bacillati</taxon>
        <taxon>Actinomycetota</taxon>
        <taxon>Actinomycetes</taxon>
        <taxon>Kitasatosporales</taxon>
        <taxon>Streptomycetaceae</taxon>
        <taxon>Streptomyces</taxon>
    </lineage>
</organism>
<dbReference type="Gene3D" id="1.25.40.10">
    <property type="entry name" value="Tetratricopeptide repeat domain"/>
    <property type="match status" value="1"/>
</dbReference>
<name>A0ABW7R2I5_9ACTN</name>
<proteinExistence type="predicted"/>
<dbReference type="Proteomes" id="UP001610818">
    <property type="component" value="Unassembled WGS sequence"/>
</dbReference>
<evidence type="ECO:0000313" key="2">
    <source>
        <dbReference type="Proteomes" id="UP001610818"/>
    </source>
</evidence>
<dbReference type="EMBL" id="JBIRGQ010000012">
    <property type="protein sequence ID" value="MFH8551473.1"/>
    <property type="molecule type" value="Genomic_DNA"/>
</dbReference>
<keyword evidence="2" id="KW-1185">Reference proteome</keyword>
<dbReference type="RefSeq" id="WP_397718418.1">
    <property type="nucleotide sequence ID" value="NZ_JBIRGN010000012.1"/>
</dbReference>
<dbReference type="SUPFAM" id="SSF48452">
    <property type="entry name" value="TPR-like"/>
    <property type="match status" value="1"/>
</dbReference>
<accession>A0ABW7R2I5</accession>
<sequence>MAREKNQRLAALLEEACWSRAQAASAYNRVAAETLGGEVRENSRIGPSHVSMWVGGTKATGVAPILLCQALSRRLKREVAPQEAGFTVPDSPAQEALDWSVDPLIALNALGSGVDAKRRRLLAGGIYSAMSLILPDEAWWRAMAQPPETPLPGGKRVGRGDVETVQELTLAFSRMDQKRGGGHGRSALDEYLHLEIPRLLTGRFPDDPTRRTMFSASAELAYLSGWMSFDNSEHAVALQRFNTALKLAARAGDAPLSGHIMRAMAHQALDMGLRPKALQLARASVHGERYLSATPRERALLGVVHARTLAANNRKTEAAKALLRAEDDLSNAREGIKEPNRTFFFGEASLAHETACTLRDLGDPKRAVREFQRSVRTRGAQFRRTHAVTLGYMGATQLTQGSVEEACATWSHVLDAMEDGIYSGRARGTVVDMRRLLSPYRARGIPAVGSLNARATAYLANVD</sequence>
<dbReference type="InterPro" id="IPR011990">
    <property type="entry name" value="TPR-like_helical_dom_sf"/>
</dbReference>
<evidence type="ECO:0000313" key="1">
    <source>
        <dbReference type="EMBL" id="MFH8551473.1"/>
    </source>
</evidence>
<comment type="caution">
    <text evidence="1">The sequence shown here is derived from an EMBL/GenBank/DDBJ whole genome shotgun (WGS) entry which is preliminary data.</text>
</comment>
<protein>
    <submittedName>
        <fullName evidence="1">Tat pathway signal protein</fullName>
    </submittedName>
</protein>
<gene>
    <name evidence="1" type="ORF">ACH4F9_41480</name>
</gene>